<protein>
    <submittedName>
        <fullName evidence="2">Transmembrane protein, putative</fullName>
    </submittedName>
</protein>
<dbReference type="RefSeq" id="XP_001018850.2">
    <property type="nucleotide sequence ID" value="XM_001018850.2"/>
</dbReference>
<dbReference type="KEGG" id="tet:TTHERM_00463530"/>
<keyword evidence="1" id="KW-0472">Membrane</keyword>
<feature type="transmembrane region" description="Helical" evidence="1">
    <location>
        <begin position="35"/>
        <end position="59"/>
    </location>
</feature>
<keyword evidence="3" id="KW-1185">Reference proteome</keyword>
<keyword evidence="1 2" id="KW-0812">Transmembrane</keyword>
<organism evidence="2 3">
    <name type="scientific">Tetrahymena thermophila (strain SB210)</name>
    <dbReference type="NCBI Taxonomy" id="312017"/>
    <lineage>
        <taxon>Eukaryota</taxon>
        <taxon>Sar</taxon>
        <taxon>Alveolata</taxon>
        <taxon>Ciliophora</taxon>
        <taxon>Intramacronucleata</taxon>
        <taxon>Oligohymenophorea</taxon>
        <taxon>Hymenostomatida</taxon>
        <taxon>Tetrahymenina</taxon>
        <taxon>Tetrahymenidae</taxon>
        <taxon>Tetrahymena</taxon>
    </lineage>
</organism>
<evidence type="ECO:0000313" key="2">
    <source>
        <dbReference type="EMBL" id="EAR98605.2"/>
    </source>
</evidence>
<evidence type="ECO:0000313" key="3">
    <source>
        <dbReference type="Proteomes" id="UP000009168"/>
    </source>
</evidence>
<dbReference type="GeneID" id="7843634"/>
<reference evidence="3" key="1">
    <citation type="journal article" date="2006" name="PLoS Biol.">
        <title>Macronuclear genome sequence of the ciliate Tetrahymena thermophila, a model eukaryote.</title>
        <authorList>
            <person name="Eisen J.A."/>
            <person name="Coyne R.S."/>
            <person name="Wu M."/>
            <person name="Wu D."/>
            <person name="Thiagarajan M."/>
            <person name="Wortman J.R."/>
            <person name="Badger J.H."/>
            <person name="Ren Q."/>
            <person name="Amedeo P."/>
            <person name="Jones K.M."/>
            <person name="Tallon L.J."/>
            <person name="Delcher A.L."/>
            <person name="Salzberg S.L."/>
            <person name="Silva J.C."/>
            <person name="Haas B.J."/>
            <person name="Majoros W.H."/>
            <person name="Farzad M."/>
            <person name="Carlton J.M."/>
            <person name="Smith R.K. Jr."/>
            <person name="Garg J."/>
            <person name="Pearlman R.E."/>
            <person name="Karrer K.M."/>
            <person name="Sun L."/>
            <person name="Manning G."/>
            <person name="Elde N.C."/>
            <person name="Turkewitz A.P."/>
            <person name="Asai D.J."/>
            <person name="Wilkes D.E."/>
            <person name="Wang Y."/>
            <person name="Cai H."/>
            <person name="Collins K."/>
            <person name="Stewart B.A."/>
            <person name="Lee S.R."/>
            <person name="Wilamowska K."/>
            <person name="Weinberg Z."/>
            <person name="Ruzzo W.L."/>
            <person name="Wloga D."/>
            <person name="Gaertig J."/>
            <person name="Frankel J."/>
            <person name="Tsao C.-C."/>
            <person name="Gorovsky M.A."/>
            <person name="Keeling P.J."/>
            <person name="Waller R.F."/>
            <person name="Patron N.J."/>
            <person name="Cherry J.M."/>
            <person name="Stover N.A."/>
            <person name="Krieger C.J."/>
            <person name="del Toro C."/>
            <person name="Ryder H.F."/>
            <person name="Williamson S.C."/>
            <person name="Barbeau R.A."/>
            <person name="Hamilton E.P."/>
            <person name="Orias E."/>
        </authorList>
    </citation>
    <scope>NUCLEOTIDE SEQUENCE [LARGE SCALE GENOMIC DNA]</scope>
    <source>
        <strain evidence="3">SB210</strain>
    </source>
</reference>
<dbReference type="EMBL" id="GG662650">
    <property type="protein sequence ID" value="EAR98605.2"/>
    <property type="molecule type" value="Genomic_DNA"/>
</dbReference>
<dbReference type="HOGENOM" id="CLU_1430711_0_0_1"/>
<accession>Q23PT0</accession>
<evidence type="ECO:0000256" key="1">
    <source>
        <dbReference type="SAM" id="Phobius"/>
    </source>
</evidence>
<proteinExistence type="predicted"/>
<dbReference type="AlphaFoldDB" id="Q23PT0"/>
<name>Q23PT0_TETTS</name>
<dbReference type="InParanoid" id="Q23PT0"/>
<dbReference type="Proteomes" id="UP000009168">
    <property type="component" value="Unassembled WGS sequence"/>
</dbReference>
<gene>
    <name evidence="2" type="ORF">TTHERM_00463530</name>
</gene>
<keyword evidence="1" id="KW-1133">Transmembrane helix</keyword>
<sequence length="188" mass="21931">MELLHQIKKVVLYQTYVQMEHNGAIQNKNAKEIQVFVFSLIIICIYAQIVVLQQILIIAKIVAKASNIMIINNRNACSIVIKEQLQKTKQVVNHLIYVLMVLKVQVKYEIDSLKIIRNTNQQLQNNQIEIDFNQDGSDQALKVENDSQNTLKQLENDQILQQYNPQQIYQENPFVQEQVNQQKDINQI</sequence>